<accession>A0AC11D026</accession>
<protein>
    <submittedName>
        <fullName evidence="1">Uncharacterized protein</fullName>
    </submittedName>
</protein>
<reference evidence="1" key="1">
    <citation type="submission" date="2020-11" db="EMBL/GenBank/DDBJ databases">
        <authorList>
            <person name="Davenport K.M."/>
            <person name="Bickhart D.M."/>
            <person name="Smith T.P.L."/>
            <person name="Murdoch B.M."/>
            <person name="Rosen B.D."/>
        </authorList>
    </citation>
    <scope>NUCLEOTIDE SEQUENCE [LARGE SCALE GENOMIC DNA]</scope>
    <source>
        <strain evidence="1">OAR_USU_Benz2616</strain>
    </source>
</reference>
<reference evidence="1" key="2">
    <citation type="submission" date="2025-08" db="UniProtKB">
        <authorList>
            <consortium name="Ensembl"/>
        </authorList>
    </citation>
    <scope>IDENTIFICATION</scope>
</reference>
<organism evidence="1">
    <name type="scientific">Ovis aries</name>
    <name type="common">Sheep</name>
    <dbReference type="NCBI Taxonomy" id="9940"/>
    <lineage>
        <taxon>Eukaryota</taxon>
        <taxon>Metazoa</taxon>
        <taxon>Chordata</taxon>
        <taxon>Craniata</taxon>
        <taxon>Vertebrata</taxon>
        <taxon>Euteleostomi</taxon>
        <taxon>Mammalia</taxon>
        <taxon>Eutheria</taxon>
        <taxon>Laurasiatheria</taxon>
        <taxon>Artiodactyla</taxon>
        <taxon>Ruminantia</taxon>
        <taxon>Pecora</taxon>
        <taxon>Bovidae</taxon>
        <taxon>Caprinae</taxon>
        <taxon>Ovis</taxon>
    </lineage>
</organism>
<sequence length="312" mass="34293">MMRPPPSAPPGPEAALMPNPGPGEVPAAAAAPPPALLEIVEPPFRQAPIPAMDTSGQRPQDSTSAGPPRLYPPLPVSTDGKGEENTGIRQRLCSAKEQGERSPLQMPLRGYDSLQFRMNGALPSTPRSLVLPAIFLYGCVKLAETHSTIIRLIDTTSRTHCPACDDIIQLLVSLFSTEERHRILTEARKWLREMASEGTANPQRWAEPATPDERPDWDCNTEEGRGHLERYWVTLLQGLTRGARKPMNMAKPSKVIQRETESPSEFYERLCEAYRVYTPIDPEATGSQMVINAACVSQAYPENVRCGAPSDS</sequence>
<proteinExistence type="predicted"/>
<dbReference type="Ensembl" id="ENSOART00020064114.1">
    <property type="protein sequence ID" value="ENSOARP00020036388.1"/>
    <property type="gene ID" value="ENSOARG00020040806.1"/>
</dbReference>
<reference evidence="1" key="3">
    <citation type="submission" date="2025-09" db="UniProtKB">
        <authorList>
            <consortium name="Ensembl"/>
        </authorList>
    </citation>
    <scope>IDENTIFICATION</scope>
</reference>
<name>A0AC11D026_SHEEP</name>
<evidence type="ECO:0000313" key="1">
    <source>
        <dbReference type="Ensembl" id="ENSOARP00020036388.1"/>
    </source>
</evidence>
<gene>
    <name evidence="1" type="primary">LOC114116834</name>
</gene>